<evidence type="ECO:0000313" key="2">
    <source>
        <dbReference type="EMBL" id="RYU78765.1"/>
    </source>
</evidence>
<keyword evidence="1" id="KW-0732">Signal</keyword>
<protein>
    <recommendedName>
        <fullName evidence="4">Outer membrane protein beta-barrel domain-containing protein</fullName>
    </recommendedName>
</protein>
<dbReference type="Proteomes" id="UP000294155">
    <property type="component" value="Unassembled WGS sequence"/>
</dbReference>
<sequence>MHSSTRLPLFILLLLGLTTAASAQRLEPGYLVVSSGDTLRGEVENNFWAAPPTEIRFRTSPTAAPTTYPARQLRAVGLNSGRQLRREPLLIDYAATTNPHQLPNQLLLQQRPDTVLADVLVDGPASLLGIRLGEVKHFFVRREQQPYLELSERLYQQTTREGRQQIVDGNNYRGQLKQYFGDCVAVLEAVEKTAFTGVALSNLVQLYNRECSATRQLGREVAVTKPGLRARLLVGPTVGLRYNSLRLHAESSPGLEARTLDGLQTDGRVHPQLGLFFDVLFGGRRFAAHTAITRSAYGGSRTVASPNGDAAWQGRLDRTGSITTFEVGVRALRPLGAKYQLVVGTGFCFPPFLHIKTQELRYGTTEGTRPVINNFSISTRSYYPLYGFSGTALPYLEAGLRRDRLTLLLYARTYRKESYSDPLVVASYSANPPAPSYQGYRYSGRTVSVALSLGFQLNGNSDRQTAPK</sequence>
<evidence type="ECO:0000256" key="1">
    <source>
        <dbReference type="SAM" id="SignalP"/>
    </source>
</evidence>
<dbReference type="OrthoDB" id="921445at2"/>
<organism evidence="2 3">
    <name type="scientific">Hymenobacter persicinus</name>
    <dbReference type="NCBI Taxonomy" id="2025506"/>
    <lineage>
        <taxon>Bacteria</taxon>
        <taxon>Pseudomonadati</taxon>
        <taxon>Bacteroidota</taxon>
        <taxon>Cytophagia</taxon>
        <taxon>Cytophagales</taxon>
        <taxon>Hymenobacteraceae</taxon>
        <taxon>Hymenobacter</taxon>
    </lineage>
</organism>
<dbReference type="EMBL" id="SEWE01000025">
    <property type="protein sequence ID" value="RYU78765.1"/>
    <property type="molecule type" value="Genomic_DNA"/>
</dbReference>
<evidence type="ECO:0000313" key="3">
    <source>
        <dbReference type="Proteomes" id="UP000294155"/>
    </source>
</evidence>
<proteinExistence type="predicted"/>
<name>A0A4Q5LEC0_9BACT</name>
<feature type="chain" id="PRO_5020998822" description="Outer membrane protein beta-barrel domain-containing protein" evidence="1">
    <location>
        <begin position="24"/>
        <end position="468"/>
    </location>
</feature>
<gene>
    <name evidence="2" type="ORF">EWM57_12610</name>
</gene>
<comment type="caution">
    <text evidence="2">The sequence shown here is derived from an EMBL/GenBank/DDBJ whole genome shotgun (WGS) entry which is preliminary data.</text>
</comment>
<feature type="signal peptide" evidence="1">
    <location>
        <begin position="1"/>
        <end position="23"/>
    </location>
</feature>
<dbReference type="RefSeq" id="WP_129921512.1">
    <property type="nucleotide sequence ID" value="NZ_SEWE01000025.1"/>
</dbReference>
<accession>A0A4Q5LEC0</accession>
<dbReference type="AlphaFoldDB" id="A0A4Q5LEC0"/>
<evidence type="ECO:0008006" key="4">
    <source>
        <dbReference type="Google" id="ProtNLM"/>
    </source>
</evidence>
<keyword evidence="3" id="KW-1185">Reference proteome</keyword>
<reference evidence="2 3" key="1">
    <citation type="submission" date="2019-02" db="EMBL/GenBank/DDBJ databases">
        <title>Bacterial novel species isolated from soil.</title>
        <authorList>
            <person name="Jung H.-Y."/>
        </authorList>
    </citation>
    <scope>NUCLEOTIDE SEQUENCE [LARGE SCALE GENOMIC DNA]</scope>
    <source>
        <strain evidence="2 3">1-3-3-3</strain>
    </source>
</reference>